<evidence type="ECO:0000313" key="15">
    <source>
        <dbReference type="EMBL" id="CAH0757066.1"/>
    </source>
</evidence>
<feature type="binding site" evidence="12">
    <location>
        <position position="78"/>
    </location>
    <ligand>
        <name>Zn(2+)</name>
        <dbReference type="ChEBI" id="CHEBI:29105"/>
    </ligand>
</feature>
<evidence type="ECO:0000256" key="8">
    <source>
        <dbReference type="ARBA" id="ARBA00023125"/>
    </source>
</evidence>
<feature type="binding site" evidence="12">
    <location>
        <position position="25"/>
    </location>
    <ligand>
        <name>Zn(2+)</name>
        <dbReference type="ChEBI" id="CHEBI:29105"/>
    </ligand>
</feature>
<feature type="domain" description="C2H2-type" evidence="13">
    <location>
        <begin position="361"/>
        <end position="388"/>
    </location>
</feature>
<evidence type="ECO:0000256" key="2">
    <source>
        <dbReference type="ARBA" id="ARBA00006991"/>
    </source>
</evidence>
<feature type="binding site" evidence="12">
    <location>
        <position position="81"/>
    </location>
    <ligand>
        <name>Zn(2+)</name>
        <dbReference type="ChEBI" id="CHEBI:29105"/>
    </ligand>
</feature>
<name>A0A9P0CBF8_9NEOP</name>
<dbReference type="SUPFAM" id="SSF57667">
    <property type="entry name" value="beta-beta-alpha zinc fingers"/>
    <property type="match status" value="4"/>
</dbReference>
<dbReference type="Gene3D" id="3.30.160.60">
    <property type="entry name" value="Classic Zinc Finger"/>
    <property type="match status" value="5"/>
</dbReference>
<dbReference type="GO" id="GO:0000977">
    <property type="term" value="F:RNA polymerase II transcription regulatory region sequence-specific DNA binding"/>
    <property type="evidence" value="ECO:0007669"/>
    <property type="project" value="TreeGrafter"/>
</dbReference>
<dbReference type="Proteomes" id="UP001153714">
    <property type="component" value="Chromosome 20"/>
</dbReference>
<dbReference type="PANTHER" id="PTHR24379">
    <property type="entry name" value="KRAB AND ZINC FINGER DOMAIN-CONTAINING"/>
    <property type="match status" value="1"/>
</dbReference>
<protein>
    <submittedName>
        <fullName evidence="15">Uncharacterized protein</fullName>
    </submittedName>
</protein>
<evidence type="ECO:0000256" key="1">
    <source>
        <dbReference type="ARBA" id="ARBA00004123"/>
    </source>
</evidence>
<comment type="similarity">
    <text evidence="2">Belongs to the krueppel C2H2-type zinc-finger protein family.</text>
</comment>
<evidence type="ECO:0000256" key="11">
    <source>
        <dbReference type="PROSITE-ProRule" id="PRU00042"/>
    </source>
</evidence>
<evidence type="ECO:0000256" key="10">
    <source>
        <dbReference type="ARBA" id="ARBA00023242"/>
    </source>
</evidence>
<keyword evidence="8" id="KW-0238">DNA-binding</keyword>
<evidence type="ECO:0000256" key="3">
    <source>
        <dbReference type="ARBA" id="ARBA00022723"/>
    </source>
</evidence>
<keyword evidence="7" id="KW-0805">Transcription regulation</keyword>
<feature type="binding site" evidence="12">
    <location>
        <position position="28"/>
    </location>
    <ligand>
        <name>Zn(2+)</name>
        <dbReference type="ChEBI" id="CHEBI:29105"/>
    </ligand>
</feature>
<keyword evidence="6 12" id="KW-0862">Zinc</keyword>
<evidence type="ECO:0000259" key="13">
    <source>
        <dbReference type="PROSITE" id="PS50157"/>
    </source>
</evidence>
<dbReference type="Pfam" id="PF13894">
    <property type="entry name" value="zf-C2H2_4"/>
    <property type="match status" value="1"/>
</dbReference>
<dbReference type="InterPro" id="IPR013087">
    <property type="entry name" value="Znf_C2H2_type"/>
</dbReference>
<evidence type="ECO:0000256" key="9">
    <source>
        <dbReference type="ARBA" id="ARBA00023163"/>
    </source>
</evidence>
<reference evidence="15" key="1">
    <citation type="submission" date="2021-12" db="EMBL/GenBank/DDBJ databases">
        <authorList>
            <person name="King R."/>
        </authorList>
    </citation>
    <scope>NUCLEOTIDE SEQUENCE</scope>
</reference>
<evidence type="ECO:0000256" key="6">
    <source>
        <dbReference type="ARBA" id="ARBA00022833"/>
    </source>
</evidence>
<dbReference type="PROSITE" id="PS00028">
    <property type="entry name" value="ZINC_FINGER_C2H2_1"/>
    <property type="match status" value="8"/>
</dbReference>
<reference evidence="15" key="2">
    <citation type="submission" date="2022-10" db="EMBL/GenBank/DDBJ databases">
        <authorList>
            <consortium name="ENA_rothamsted_submissions"/>
            <consortium name="culmorum"/>
            <person name="King R."/>
        </authorList>
    </citation>
    <scope>NUCLEOTIDE SEQUENCE</scope>
</reference>
<dbReference type="Pfam" id="PF00096">
    <property type="entry name" value="zf-C2H2"/>
    <property type="match status" value="2"/>
</dbReference>
<feature type="domain" description="C2H2-type" evidence="13">
    <location>
        <begin position="333"/>
        <end position="360"/>
    </location>
</feature>
<feature type="domain" description="C2H2-type" evidence="13">
    <location>
        <begin position="417"/>
        <end position="444"/>
    </location>
</feature>
<dbReference type="FunFam" id="3.30.160.60:FF:001370">
    <property type="entry name" value="Zinc finger protein"/>
    <property type="match status" value="2"/>
</dbReference>
<sequence length="472" mass="54456">MTEEIDSSLQSLVSNVVNAKHFSHCRLCLKYLDKHFVRFHDLVTLDTAIADFRPLSDIITDLFGEQICEEIPGIDAICPDCVDKALETARFLEKCKSANNKLCSILHNLEETLNVDINLSGQEQSLYIVVEENDSKIILVGNATNEKVKSKSKKVKCQFECFACNEDFDEFDELKAHNLSTHGYLTCDICHDVYNSNDDLLYHLNNTHKYECDHCKIRRDTQEQLEDHIDLCHTLYVCKQCGISCQGSEKLQLHEQKHNTHKKNQCPKCGKVYCTKEFFQRHVKLCFEDRIDPHPMRTEIVKTLFCKICGKGYSSYGGLRVHNRFAHGNAKPHVCKLCGKEFTAPSYLKTHMIKHTGEKNFKCEICGNRFVSKEALLYHTRRHTGEKPYSCKQCNEKFVNASARAEHIKYKHVGPTLMCEICSQKFVTTNFLKQHMNRHRDPTSKLYVSKTPDMPGEENYKTKIRNNHINTS</sequence>
<dbReference type="SMART" id="SM00355">
    <property type="entry name" value="ZnF_C2H2"/>
    <property type="match status" value="10"/>
</dbReference>
<keyword evidence="10" id="KW-0539">Nucleus</keyword>
<comment type="subcellular location">
    <subcellularLocation>
        <location evidence="1">Nucleus</location>
    </subcellularLocation>
</comment>
<dbReference type="Pfam" id="PF13912">
    <property type="entry name" value="zf-C2H2_6"/>
    <property type="match status" value="1"/>
</dbReference>
<feature type="domain" description="C2H2-type" evidence="13">
    <location>
        <begin position="389"/>
        <end position="417"/>
    </location>
</feature>
<keyword evidence="16" id="KW-1185">Reference proteome</keyword>
<evidence type="ECO:0000313" key="16">
    <source>
        <dbReference type="Proteomes" id="UP001153714"/>
    </source>
</evidence>
<keyword evidence="9" id="KW-0804">Transcription</keyword>
<dbReference type="GO" id="GO:0000981">
    <property type="term" value="F:DNA-binding transcription factor activity, RNA polymerase II-specific"/>
    <property type="evidence" value="ECO:0007669"/>
    <property type="project" value="TreeGrafter"/>
</dbReference>
<evidence type="ECO:0000256" key="12">
    <source>
        <dbReference type="PROSITE-ProRule" id="PRU01263"/>
    </source>
</evidence>
<evidence type="ECO:0000259" key="14">
    <source>
        <dbReference type="PROSITE" id="PS51915"/>
    </source>
</evidence>
<organism evidence="15 16">
    <name type="scientific">Diatraea saccharalis</name>
    <name type="common">sugarcane borer</name>
    <dbReference type="NCBI Taxonomy" id="40085"/>
    <lineage>
        <taxon>Eukaryota</taxon>
        <taxon>Metazoa</taxon>
        <taxon>Ecdysozoa</taxon>
        <taxon>Arthropoda</taxon>
        <taxon>Hexapoda</taxon>
        <taxon>Insecta</taxon>
        <taxon>Pterygota</taxon>
        <taxon>Neoptera</taxon>
        <taxon>Endopterygota</taxon>
        <taxon>Lepidoptera</taxon>
        <taxon>Glossata</taxon>
        <taxon>Ditrysia</taxon>
        <taxon>Pyraloidea</taxon>
        <taxon>Crambidae</taxon>
        <taxon>Crambinae</taxon>
        <taxon>Diatraea</taxon>
    </lineage>
</organism>
<dbReference type="OrthoDB" id="3437960at2759"/>
<dbReference type="GO" id="GO:0008270">
    <property type="term" value="F:zinc ion binding"/>
    <property type="evidence" value="ECO:0007669"/>
    <property type="project" value="UniProtKB-UniRule"/>
</dbReference>
<dbReference type="SMART" id="SM00868">
    <property type="entry name" value="zf-AD"/>
    <property type="match status" value="1"/>
</dbReference>
<evidence type="ECO:0000256" key="7">
    <source>
        <dbReference type="ARBA" id="ARBA00023015"/>
    </source>
</evidence>
<dbReference type="InterPro" id="IPR012934">
    <property type="entry name" value="Znf_AD"/>
</dbReference>
<evidence type="ECO:0000256" key="5">
    <source>
        <dbReference type="ARBA" id="ARBA00022771"/>
    </source>
</evidence>
<gene>
    <name evidence="15" type="ORF">DIATSA_LOCUS7635</name>
</gene>
<keyword evidence="4" id="KW-0677">Repeat</keyword>
<proteinExistence type="inferred from homology"/>
<dbReference type="PANTHER" id="PTHR24379:SF121">
    <property type="entry name" value="C2H2-TYPE DOMAIN-CONTAINING PROTEIN"/>
    <property type="match status" value="1"/>
</dbReference>
<feature type="domain" description="C2H2-type" evidence="13">
    <location>
        <begin position="236"/>
        <end position="263"/>
    </location>
</feature>
<accession>A0A9P0CBF8</accession>
<dbReference type="PROSITE" id="PS51915">
    <property type="entry name" value="ZAD"/>
    <property type="match status" value="1"/>
</dbReference>
<dbReference type="PROSITE" id="PS50157">
    <property type="entry name" value="ZINC_FINGER_C2H2_2"/>
    <property type="match status" value="7"/>
</dbReference>
<dbReference type="AlphaFoldDB" id="A0A9P0CBF8"/>
<dbReference type="SUPFAM" id="SSF57716">
    <property type="entry name" value="Glucocorticoid receptor-like (DNA-binding domain)"/>
    <property type="match status" value="1"/>
</dbReference>
<keyword evidence="3 12" id="KW-0479">Metal-binding</keyword>
<feature type="domain" description="C2H2-type" evidence="13">
    <location>
        <begin position="159"/>
        <end position="182"/>
    </location>
</feature>
<feature type="domain" description="ZAD" evidence="14">
    <location>
        <begin position="23"/>
        <end position="105"/>
    </location>
</feature>
<evidence type="ECO:0000256" key="4">
    <source>
        <dbReference type="ARBA" id="ARBA00022737"/>
    </source>
</evidence>
<feature type="domain" description="C2H2-type" evidence="13">
    <location>
        <begin position="304"/>
        <end position="332"/>
    </location>
</feature>
<keyword evidence="5 11" id="KW-0863">Zinc-finger</keyword>
<dbReference type="InterPro" id="IPR036236">
    <property type="entry name" value="Znf_C2H2_sf"/>
</dbReference>
<dbReference type="EMBL" id="OU893351">
    <property type="protein sequence ID" value="CAH0757066.1"/>
    <property type="molecule type" value="Genomic_DNA"/>
</dbReference>
<dbReference type="GO" id="GO:0005634">
    <property type="term" value="C:nucleus"/>
    <property type="evidence" value="ECO:0007669"/>
    <property type="project" value="UniProtKB-SubCell"/>
</dbReference>